<gene>
    <name evidence="1" type="ORF">N4264_10140</name>
</gene>
<sequence>MNENAIPVKTLEGQREVTARRYNLPARTRAVLISIQGSLAVHDIRDQFRGLGDVDKMLRELEAAGLVRMSEGAEAARSTMEKVDQLAGPGPSPLVLAKQFMRTTALAAAGVRAMFFVWALDRRESRSELEQLLARFHRLLSKSRGEAFAGVMVRRVDYLLLRAQAQTRNEPIVLGRQLAH</sequence>
<dbReference type="Proteomes" id="UP001064632">
    <property type="component" value="Chromosome"/>
</dbReference>
<dbReference type="RefSeq" id="WP_261696913.1">
    <property type="nucleotide sequence ID" value="NZ_CP104694.1"/>
</dbReference>
<dbReference type="EMBL" id="CP104694">
    <property type="protein sequence ID" value="UXI69961.1"/>
    <property type="molecule type" value="Genomic_DNA"/>
</dbReference>
<reference evidence="1" key="1">
    <citation type="submission" date="2022-09" db="EMBL/GenBank/DDBJ databases">
        <title>Tahibacter sp. nov., isolated from a fresh water.</title>
        <authorList>
            <person name="Baek J.H."/>
            <person name="Lee J.K."/>
            <person name="Kim J.M."/>
            <person name="Jeon C.O."/>
        </authorList>
    </citation>
    <scope>NUCLEOTIDE SEQUENCE</scope>
    <source>
        <strain evidence="1">W38</strain>
    </source>
</reference>
<protein>
    <recommendedName>
        <fullName evidence="3">MarR family transcriptional regulator</fullName>
    </recommendedName>
</protein>
<name>A0ABY6BK29_9GAMM</name>
<evidence type="ECO:0000313" key="1">
    <source>
        <dbReference type="EMBL" id="UXI69961.1"/>
    </source>
</evidence>
<keyword evidence="2" id="KW-1185">Reference proteome</keyword>
<proteinExistence type="predicted"/>
<evidence type="ECO:0000313" key="2">
    <source>
        <dbReference type="Proteomes" id="UP001064632"/>
    </source>
</evidence>
<evidence type="ECO:0008006" key="3">
    <source>
        <dbReference type="Google" id="ProtNLM"/>
    </source>
</evidence>
<accession>A0ABY6BK29</accession>
<organism evidence="1 2">
    <name type="scientific">Tahibacter amnicola</name>
    <dbReference type="NCBI Taxonomy" id="2976241"/>
    <lineage>
        <taxon>Bacteria</taxon>
        <taxon>Pseudomonadati</taxon>
        <taxon>Pseudomonadota</taxon>
        <taxon>Gammaproteobacteria</taxon>
        <taxon>Lysobacterales</taxon>
        <taxon>Rhodanobacteraceae</taxon>
        <taxon>Tahibacter</taxon>
    </lineage>
</organism>